<dbReference type="EMBL" id="DRLD01000205">
    <property type="protein sequence ID" value="HED10488.1"/>
    <property type="molecule type" value="Genomic_DNA"/>
</dbReference>
<dbReference type="PANTHER" id="PTHR46401:SF2">
    <property type="entry name" value="GLYCOSYLTRANSFERASE WBBK-RELATED"/>
    <property type="match status" value="1"/>
</dbReference>
<dbReference type="InterPro" id="IPR028098">
    <property type="entry name" value="Glyco_trans_4-like_N"/>
</dbReference>
<feature type="domain" description="Glycosyl transferase family 1" evidence="3">
    <location>
        <begin position="268"/>
        <end position="419"/>
    </location>
</feature>
<keyword evidence="1" id="KW-0808">Transferase</keyword>
<evidence type="ECO:0000259" key="3">
    <source>
        <dbReference type="Pfam" id="PF00534"/>
    </source>
</evidence>
<protein>
    <submittedName>
        <fullName evidence="5">Glycosyltransferase</fullName>
    </submittedName>
</protein>
<sequence>MKKILFLTSNFPPGRTVGTQRVTKILKYIDGSEFEFHVLTLEEAFYGDTYDKNKPLEQRIPDSVKVYRTPIRDLTKGFTYVKSLITGKKEKTVTERPANSNRNNSVPGKPQNNKSLVSRLAHKGRDFFFSFLEFPDKYIGWYKDAVKEGVRIVREEKIDILLTTAPPHSLFVMATRIKKLTGVKLVLDYRDPWALSRWDKGSRIKTASESYLEKKAIKAADAALFVTDKLQKEYARHYQQFNPDKFHVFYNGYDADDFKGKQCEPTKPPLRFIHLGTLYKKRNPEKLFEAVRQLKEEGLLSAGQVQFEFIGYVARELDFLFDRLAAYDLDDLIIFKPNIDFESSLTTMYEASVLVIVQPFTDLQVPAKLLEYMYTERPILALCEPGSATAEVIENGSLGVVAASQDVAEIRKAILKLLDHLQKPQFKSDVRYIQSFNMKEYIKKLEDIFRSL</sequence>
<evidence type="ECO:0000256" key="1">
    <source>
        <dbReference type="ARBA" id="ARBA00022679"/>
    </source>
</evidence>
<dbReference type="Gene3D" id="3.40.50.2000">
    <property type="entry name" value="Glycogen Phosphorylase B"/>
    <property type="match status" value="2"/>
</dbReference>
<dbReference type="SUPFAM" id="SSF53756">
    <property type="entry name" value="UDP-Glycosyltransferase/glycogen phosphorylase"/>
    <property type="match status" value="1"/>
</dbReference>
<feature type="domain" description="Glycosyltransferase subfamily 4-like N-terminal" evidence="4">
    <location>
        <begin position="134"/>
        <end position="256"/>
    </location>
</feature>
<reference evidence="5" key="1">
    <citation type="journal article" date="2020" name="mSystems">
        <title>Genome- and Community-Level Interaction Insights into Carbon Utilization and Element Cycling Functions of Hydrothermarchaeota in Hydrothermal Sediment.</title>
        <authorList>
            <person name="Zhou Z."/>
            <person name="Liu Y."/>
            <person name="Xu W."/>
            <person name="Pan J."/>
            <person name="Luo Z.H."/>
            <person name="Li M."/>
        </authorList>
    </citation>
    <scope>NUCLEOTIDE SEQUENCE [LARGE SCALE GENOMIC DNA]</scope>
    <source>
        <strain evidence="5">HyVt-456</strain>
    </source>
</reference>
<feature type="region of interest" description="Disordered" evidence="2">
    <location>
        <begin position="91"/>
        <end position="114"/>
    </location>
</feature>
<dbReference type="Proteomes" id="UP000886005">
    <property type="component" value="Unassembled WGS sequence"/>
</dbReference>
<evidence type="ECO:0000313" key="5">
    <source>
        <dbReference type="EMBL" id="HED10488.1"/>
    </source>
</evidence>
<dbReference type="GO" id="GO:0009103">
    <property type="term" value="P:lipopolysaccharide biosynthetic process"/>
    <property type="evidence" value="ECO:0007669"/>
    <property type="project" value="TreeGrafter"/>
</dbReference>
<evidence type="ECO:0000259" key="4">
    <source>
        <dbReference type="Pfam" id="PF13439"/>
    </source>
</evidence>
<evidence type="ECO:0000256" key="2">
    <source>
        <dbReference type="SAM" id="MobiDB-lite"/>
    </source>
</evidence>
<dbReference type="Pfam" id="PF13439">
    <property type="entry name" value="Glyco_transf_4"/>
    <property type="match status" value="1"/>
</dbReference>
<dbReference type="Pfam" id="PF00534">
    <property type="entry name" value="Glycos_transf_1"/>
    <property type="match status" value="1"/>
</dbReference>
<name>A0A7V1LM26_CALAY</name>
<feature type="compositionally biased region" description="Polar residues" evidence="2">
    <location>
        <begin position="97"/>
        <end position="114"/>
    </location>
</feature>
<gene>
    <name evidence="5" type="ORF">ENJ10_07350</name>
</gene>
<comment type="caution">
    <text evidence="5">The sequence shown here is derived from an EMBL/GenBank/DDBJ whole genome shotgun (WGS) entry which is preliminary data.</text>
</comment>
<accession>A0A7V1LM26</accession>
<proteinExistence type="predicted"/>
<dbReference type="InterPro" id="IPR001296">
    <property type="entry name" value="Glyco_trans_1"/>
</dbReference>
<organism evidence="5">
    <name type="scientific">Caldithrix abyssi</name>
    <dbReference type="NCBI Taxonomy" id="187145"/>
    <lineage>
        <taxon>Bacteria</taxon>
        <taxon>Pseudomonadati</taxon>
        <taxon>Calditrichota</taxon>
        <taxon>Calditrichia</taxon>
        <taxon>Calditrichales</taxon>
        <taxon>Calditrichaceae</taxon>
        <taxon>Caldithrix</taxon>
    </lineage>
</organism>
<dbReference type="AlphaFoldDB" id="A0A7V1LM26"/>
<dbReference type="GO" id="GO:0016757">
    <property type="term" value="F:glycosyltransferase activity"/>
    <property type="evidence" value="ECO:0007669"/>
    <property type="project" value="TreeGrafter"/>
</dbReference>
<dbReference type="PANTHER" id="PTHR46401">
    <property type="entry name" value="GLYCOSYLTRANSFERASE WBBK-RELATED"/>
    <property type="match status" value="1"/>
</dbReference>